<feature type="transmembrane region" description="Helical" evidence="5">
    <location>
        <begin position="415"/>
        <end position="434"/>
    </location>
</feature>
<dbReference type="Proteomes" id="UP001562354">
    <property type="component" value="Unassembled WGS sequence"/>
</dbReference>
<dbReference type="RefSeq" id="XP_069196858.1">
    <property type="nucleotide sequence ID" value="XM_069344435.1"/>
</dbReference>
<dbReference type="GeneID" id="95978449"/>
<feature type="transmembrane region" description="Helical" evidence="5">
    <location>
        <begin position="235"/>
        <end position="257"/>
    </location>
</feature>
<dbReference type="PANTHER" id="PTHR10924">
    <property type="entry name" value="MAJOR FACILITATOR SUPERFAMILY PROTEIN-RELATED"/>
    <property type="match status" value="1"/>
</dbReference>
<evidence type="ECO:0000259" key="6">
    <source>
        <dbReference type="PROSITE" id="PS50850"/>
    </source>
</evidence>
<feature type="transmembrane region" description="Helical" evidence="5">
    <location>
        <begin position="322"/>
        <end position="342"/>
    </location>
</feature>
<feature type="transmembrane region" description="Helical" evidence="5">
    <location>
        <begin position="74"/>
        <end position="92"/>
    </location>
</feature>
<dbReference type="PANTHER" id="PTHR10924:SF6">
    <property type="entry name" value="SOLUTE CARRIER FAMILY 49 MEMBER A3"/>
    <property type="match status" value="1"/>
</dbReference>
<feature type="transmembrane region" description="Helical" evidence="5">
    <location>
        <begin position="354"/>
        <end position="373"/>
    </location>
</feature>
<gene>
    <name evidence="7" type="ORF">AAFC00_004749</name>
</gene>
<evidence type="ECO:0000256" key="5">
    <source>
        <dbReference type="SAM" id="Phobius"/>
    </source>
</evidence>
<dbReference type="InterPro" id="IPR020846">
    <property type="entry name" value="MFS_dom"/>
</dbReference>
<dbReference type="EMBL" id="JBFMKM010000016">
    <property type="protein sequence ID" value="KAL1297176.1"/>
    <property type="molecule type" value="Genomic_DNA"/>
</dbReference>
<dbReference type="InterPro" id="IPR036259">
    <property type="entry name" value="MFS_trans_sf"/>
</dbReference>
<feature type="transmembrane region" description="Helical" evidence="5">
    <location>
        <begin position="141"/>
        <end position="160"/>
    </location>
</feature>
<feature type="transmembrane region" description="Helical" evidence="5">
    <location>
        <begin position="208"/>
        <end position="229"/>
    </location>
</feature>
<protein>
    <recommendedName>
        <fullName evidence="6">Major facilitator superfamily (MFS) profile domain-containing protein</fullName>
    </recommendedName>
</protein>
<dbReference type="Pfam" id="PF07690">
    <property type="entry name" value="MFS_1"/>
    <property type="match status" value="1"/>
</dbReference>
<dbReference type="InterPro" id="IPR049680">
    <property type="entry name" value="FLVCR1-2_SLC49-like"/>
</dbReference>
<evidence type="ECO:0000313" key="8">
    <source>
        <dbReference type="Proteomes" id="UP001562354"/>
    </source>
</evidence>
<evidence type="ECO:0000256" key="3">
    <source>
        <dbReference type="ARBA" id="ARBA00022989"/>
    </source>
</evidence>
<name>A0ABR3P3C6_9PEZI</name>
<feature type="transmembrane region" description="Helical" evidence="5">
    <location>
        <begin position="112"/>
        <end position="134"/>
    </location>
</feature>
<reference evidence="7 8" key="1">
    <citation type="submission" date="2024-07" db="EMBL/GenBank/DDBJ databases">
        <title>Draft sequence of the Neodothiora populina.</title>
        <authorList>
            <person name="Drown D.D."/>
            <person name="Schuette U.S."/>
            <person name="Buechlein A.B."/>
            <person name="Rusch D.R."/>
            <person name="Winton L.W."/>
            <person name="Adams G.A."/>
        </authorList>
    </citation>
    <scope>NUCLEOTIDE SEQUENCE [LARGE SCALE GENOMIC DNA]</scope>
    <source>
        <strain evidence="7 8">CPC 39397</strain>
    </source>
</reference>
<evidence type="ECO:0000256" key="1">
    <source>
        <dbReference type="ARBA" id="ARBA00004141"/>
    </source>
</evidence>
<evidence type="ECO:0000256" key="4">
    <source>
        <dbReference type="ARBA" id="ARBA00023136"/>
    </source>
</evidence>
<feature type="domain" description="Major facilitator superfamily (MFS) profile" evidence="6">
    <location>
        <begin position="76"/>
        <end position="476"/>
    </location>
</feature>
<feature type="transmembrane region" description="Helical" evidence="5">
    <location>
        <begin position="379"/>
        <end position="403"/>
    </location>
</feature>
<keyword evidence="8" id="KW-1185">Reference proteome</keyword>
<evidence type="ECO:0000313" key="7">
    <source>
        <dbReference type="EMBL" id="KAL1297176.1"/>
    </source>
</evidence>
<keyword evidence="4 5" id="KW-0472">Membrane</keyword>
<feature type="transmembrane region" description="Helical" evidence="5">
    <location>
        <begin position="454"/>
        <end position="472"/>
    </location>
</feature>
<dbReference type="Gene3D" id="1.20.1250.20">
    <property type="entry name" value="MFS general substrate transporter like domains"/>
    <property type="match status" value="1"/>
</dbReference>
<feature type="transmembrane region" description="Helical" evidence="5">
    <location>
        <begin position="166"/>
        <end position="187"/>
    </location>
</feature>
<keyword evidence="3 5" id="KW-1133">Transmembrane helix</keyword>
<feature type="transmembrane region" description="Helical" evidence="5">
    <location>
        <begin position="289"/>
        <end position="310"/>
    </location>
</feature>
<sequence length="492" mass="53071">MLADNHKRYSEAENLEMVDRPTNSLDIPEDQLALLPEGEEEDVRDANPALRFGQHALSDTERLPSEYRVYASRFFGLFQLVLLNIVISWDWLTFSAVSTSASKYFGVSESAVNWLSTGFLFSFVLVSPIVIWTLNKYGPRGAIVAAAVLTLVGNWIRYAGSLSHSSGHFGIVFVGQIIIGFSQPFALCAPTRYSDLWFSDEGRVSATALASLANPLGGALGQLIGPMLAGEDTNAVSSMVFYTALLSSVAALPSFFVPARPPTPPSASASEEKTELYTSIKHLSQNRSFWLIFVPFAVFVGSFNSSSSLLNQIFEPYGFSELEAGIAGGLLILVGLVASAIVSPTIDRTKQYLLAIRVLVPLIAIGYLILVFAPEARSIVAAYIVCGLLGAASFSLLPCALEYLCTVTAPISPEVGSTFCWTGGQLLGAIFILIMDALKGGWSGQPENNMKRALVFQAVVGLVVVPCVFLLGNEERSVRFDRTRTATDESDG</sequence>
<accession>A0ABR3P3C6</accession>
<comment type="subcellular location">
    <subcellularLocation>
        <location evidence="1">Membrane</location>
        <topology evidence="1">Multi-pass membrane protein</topology>
    </subcellularLocation>
</comment>
<organism evidence="7 8">
    <name type="scientific">Neodothiora populina</name>
    <dbReference type="NCBI Taxonomy" id="2781224"/>
    <lineage>
        <taxon>Eukaryota</taxon>
        <taxon>Fungi</taxon>
        <taxon>Dikarya</taxon>
        <taxon>Ascomycota</taxon>
        <taxon>Pezizomycotina</taxon>
        <taxon>Dothideomycetes</taxon>
        <taxon>Dothideomycetidae</taxon>
        <taxon>Dothideales</taxon>
        <taxon>Dothioraceae</taxon>
        <taxon>Neodothiora</taxon>
    </lineage>
</organism>
<proteinExistence type="predicted"/>
<dbReference type="SUPFAM" id="SSF103473">
    <property type="entry name" value="MFS general substrate transporter"/>
    <property type="match status" value="1"/>
</dbReference>
<dbReference type="InterPro" id="IPR011701">
    <property type="entry name" value="MFS"/>
</dbReference>
<keyword evidence="2 5" id="KW-0812">Transmembrane</keyword>
<evidence type="ECO:0000256" key="2">
    <source>
        <dbReference type="ARBA" id="ARBA00022692"/>
    </source>
</evidence>
<dbReference type="PROSITE" id="PS50850">
    <property type="entry name" value="MFS"/>
    <property type="match status" value="1"/>
</dbReference>
<comment type="caution">
    <text evidence="7">The sequence shown here is derived from an EMBL/GenBank/DDBJ whole genome shotgun (WGS) entry which is preliminary data.</text>
</comment>